<dbReference type="Gene3D" id="3.30.2350.10">
    <property type="entry name" value="Pseudouridine synthase"/>
    <property type="match status" value="1"/>
</dbReference>
<dbReference type="InterPro" id="IPR020103">
    <property type="entry name" value="PsdUridine_synth_cat_dom_sf"/>
</dbReference>
<proteinExistence type="inferred from homology"/>
<dbReference type="GO" id="GO:0000455">
    <property type="term" value="P:enzyme-directed rRNA pseudouridine synthesis"/>
    <property type="evidence" value="ECO:0007669"/>
    <property type="project" value="TreeGrafter"/>
</dbReference>
<keyword evidence="4" id="KW-1185">Reference proteome</keyword>
<dbReference type="PANTHER" id="PTHR21600">
    <property type="entry name" value="MITOCHONDRIAL RNA PSEUDOURIDINE SYNTHASE"/>
    <property type="match status" value="1"/>
</dbReference>
<dbReference type="RefSeq" id="WP_236983899.1">
    <property type="nucleotide sequence ID" value="NZ_AP023086.1"/>
</dbReference>
<gene>
    <name evidence="3" type="ORF">MARGE09_P3237</name>
</gene>
<dbReference type="InterPro" id="IPR006145">
    <property type="entry name" value="PsdUridine_synth_RsuA/RluA"/>
</dbReference>
<name>A0AAN1WJZ2_9GAMM</name>
<dbReference type="InterPro" id="IPR050188">
    <property type="entry name" value="RluA_PseudoU_synthase"/>
</dbReference>
<dbReference type="EMBL" id="AP023086">
    <property type="protein sequence ID" value="BCD99036.1"/>
    <property type="molecule type" value="Genomic_DNA"/>
</dbReference>
<dbReference type="PROSITE" id="PS01129">
    <property type="entry name" value="PSI_RLU"/>
    <property type="match status" value="1"/>
</dbReference>
<protein>
    <submittedName>
        <fullName evidence="3">tRNA pseudouridine32 synthase / 23S rRNA pseudouridine746 synthase</fullName>
        <ecNumber evidence="3">5.4.99.28</ecNumber>
        <ecNumber evidence="3">5.4.99.29</ecNumber>
    </submittedName>
</protein>
<dbReference type="GO" id="GO:0160142">
    <property type="term" value="F:23S rRNA pseudouridine(746) synthase activity"/>
    <property type="evidence" value="ECO:0007669"/>
    <property type="project" value="UniProtKB-EC"/>
</dbReference>
<dbReference type="InterPro" id="IPR006224">
    <property type="entry name" value="PsdUridine_synth_RluA-like_CS"/>
</dbReference>
<dbReference type="AlphaFoldDB" id="A0AAN1WJZ2"/>
<dbReference type="Proteomes" id="UP001320119">
    <property type="component" value="Chromosome"/>
</dbReference>
<dbReference type="SUPFAM" id="SSF55120">
    <property type="entry name" value="Pseudouridine synthase"/>
    <property type="match status" value="1"/>
</dbReference>
<dbReference type="KEGG" id="marq:MARGE09_P3237"/>
<evidence type="ECO:0000313" key="4">
    <source>
        <dbReference type="Proteomes" id="UP001320119"/>
    </source>
</evidence>
<evidence type="ECO:0000259" key="2">
    <source>
        <dbReference type="Pfam" id="PF00849"/>
    </source>
</evidence>
<feature type="domain" description="Pseudouridine synthase RsuA/RluA-like" evidence="2">
    <location>
        <begin position="10"/>
        <end position="152"/>
    </location>
</feature>
<evidence type="ECO:0000256" key="1">
    <source>
        <dbReference type="ARBA" id="ARBA00010876"/>
    </source>
</evidence>
<dbReference type="EC" id="5.4.99.28" evidence="3"/>
<reference evidence="3 4" key="1">
    <citation type="journal article" date="2022" name="IScience">
        <title>An ultrasensitive nanofiber-based assay for enzymatic hydrolysis and deep-sea microbial degradation of cellulose.</title>
        <authorList>
            <person name="Tsudome M."/>
            <person name="Tachioka M."/>
            <person name="Miyazaki M."/>
            <person name="Uchimura K."/>
            <person name="Tsuda M."/>
            <person name="Takaki Y."/>
            <person name="Deguchi S."/>
        </authorList>
    </citation>
    <scope>NUCLEOTIDE SEQUENCE [LARGE SCALE GENOMIC DNA]</scope>
    <source>
        <strain evidence="3 4">GE09</strain>
    </source>
</reference>
<evidence type="ECO:0000313" key="3">
    <source>
        <dbReference type="EMBL" id="BCD99036.1"/>
    </source>
</evidence>
<dbReference type="GO" id="GO:0160151">
    <property type="term" value="F:tRNA pseudouridine(32) synthase activity"/>
    <property type="evidence" value="ECO:0007669"/>
    <property type="project" value="UniProtKB-EC"/>
</dbReference>
<dbReference type="CDD" id="cd02869">
    <property type="entry name" value="PseudoU_synth_RluA_like"/>
    <property type="match status" value="1"/>
</dbReference>
<organism evidence="3 4">
    <name type="scientific">Marinagarivorans cellulosilyticus</name>
    <dbReference type="NCBI Taxonomy" id="2721545"/>
    <lineage>
        <taxon>Bacteria</taxon>
        <taxon>Pseudomonadati</taxon>
        <taxon>Pseudomonadota</taxon>
        <taxon>Gammaproteobacteria</taxon>
        <taxon>Cellvibrionales</taxon>
        <taxon>Cellvibrionaceae</taxon>
        <taxon>Marinagarivorans</taxon>
    </lineage>
</organism>
<sequence length="233" mass="26008">MIDIVLDHADFVVVHKPAGMAVHAHEGATLLEAVRRHFNNNDIHPVHRLDLGTSGLVILAKTTAANKAFCQMFAEGQVQKMYLALSDGPAKKKQGWVKGDMAKARGGSYKLLRSMLNPAVTYGMSFGEAGQPRLWWLRPKTGKTHQLRVALKALGASIMGDTRYGGSQAKRLYLHAWGLRFNYAGERYDIHAWPNTGEYFEDLITNKRIEPNQNPWNLAWPKSFDVTAGVQPQ</sequence>
<accession>A0AAN1WJZ2</accession>
<dbReference type="PANTHER" id="PTHR21600:SF87">
    <property type="entry name" value="RNA PSEUDOURIDYLATE SYNTHASE DOMAIN-CONTAINING PROTEIN 1"/>
    <property type="match status" value="1"/>
</dbReference>
<dbReference type="GO" id="GO:0003723">
    <property type="term" value="F:RNA binding"/>
    <property type="evidence" value="ECO:0007669"/>
    <property type="project" value="InterPro"/>
</dbReference>
<dbReference type="Pfam" id="PF00849">
    <property type="entry name" value="PseudoU_synth_2"/>
    <property type="match status" value="1"/>
</dbReference>
<dbReference type="EC" id="5.4.99.29" evidence="3"/>
<keyword evidence="3" id="KW-0413">Isomerase</keyword>
<comment type="similarity">
    <text evidence="1">Belongs to the pseudouridine synthase RluA family.</text>
</comment>